<keyword evidence="1" id="KW-0732">Signal</keyword>
<dbReference type="EMBL" id="QKYT01000092">
    <property type="protein sequence ID" value="RIA93997.1"/>
    <property type="molecule type" value="Genomic_DNA"/>
</dbReference>
<evidence type="ECO:0000313" key="3">
    <source>
        <dbReference type="Proteomes" id="UP000265703"/>
    </source>
</evidence>
<keyword evidence="3" id="KW-1185">Reference proteome</keyword>
<feature type="chain" id="PRO_5017405466" evidence="1">
    <location>
        <begin position="16"/>
        <end position="126"/>
    </location>
</feature>
<evidence type="ECO:0000313" key="2">
    <source>
        <dbReference type="EMBL" id="RIA93997.1"/>
    </source>
</evidence>
<proteinExistence type="predicted"/>
<accession>A0A397TCH2</accession>
<comment type="caution">
    <text evidence="2">The sequence shown here is derived from an EMBL/GenBank/DDBJ whole genome shotgun (WGS) entry which is preliminary data.</text>
</comment>
<reference evidence="2 3" key="1">
    <citation type="submission" date="2018-06" db="EMBL/GenBank/DDBJ databases">
        <title>Comparative genomics reveals the genomic features of Rhizophagus irregularis, R. cerebriforme, R. diaphanum and Gigaspora rosea, and their symbiotic lifestyle signature.</title>
        <authorList>
            <person name="Morin E."/>
            <person name="San Clemente H."/>
            <person name="Chen E.C.H."/>
            <person name="De La Providencia I."/>
            <person name="Hainaut M."/>
            <person name="Kuo A."/>
            <person name="Kohler A."/>
            <person name="Murat C."/>
            <person name="Tang N."/>
            <person name="Roy S."/>
            <person name="Loubradou J."/>
            <person name="Henrissat B."/>
            <person name="Grigoriev I.V."/>
            <person name="Corradi N."/>
            <person name="Roux C."/>
            <person name="Martin F.M."/>
        </authorList>
    </citation>
    <scope>NUCLEOTIDE SEQUENCE [LARGE SCALE GENOMIC DNA]</scope>
    <source>
        <strain evidence="2 3">DAOM 227022</strain>
    </source>
</reference>
<gene>
    <name evidence="2" type="ORF">C1645_735105</name>
</gene>
<evidence type="ECO:0000256" key="1">
    <source>
        <dbReference type="SAM" id="SignalP"/>
    </source>
</evidence>
<sequence>MAVWPIFIKIRLVLAKFLCHAAPNCLVSKWEFKVDHTMGIDSSCCAKSLVLKWEFEADHTLGLEMEIQSGLCCENQLFMLYQKFGEFEVNCIVGINNSCCAESLVLKCEFKADCAARIDYSCYGKR</sequence>
<organism evidence="2 3">
    <name type="scientific">Glomus cerebriforme</name>
    <dbReference type="NCBI Taxonomy" id="658196"/>
    <lineage>
        <taxon>Eukaryota</taxon>
        <taxon>Fungi</taxon>
        <taxon>Fungi incertae sedis</taxon>
        <taxon>Mucoromycota</taxon>
        <taxon>Glomeromycotina</taxon>
        <taxon>Glomeromycetes</taxon>
        <taxon>Glomerales</taxon>
        <taxon>Glomeraceae</taxon>
        <taxon>Glomus</taxon>
    </lineage>
</organism>
<protein>
    <submittedName>
        <fullName evidence="2">Uncharacterized protein</fullName>
    </submittedName>
</protein>
<feature type="signal peptide" evidence="1">
    <location>
        <begin position="1"/>
        <end position="15"/>
    </location>
</feature>
<dbReference type="AlphaFoldDB" id="A0A397TCH2"/>
<name>A0A397TCH2_9GLOM</name>
<dbReference type="Proteomes" id="UP000265703">
    <property type="component" value="Unassembled WGS sequence"/>
</dbReference>